<reference evidence="2" key="1">
    <citation type="submission" date="2021-01" db="EMBL/GenBank/DDBJ databases">
        <authorList>
            <person name="Corre E."/>
            <person name="Pelletier E."/>
            <person name="Niang G."/>
            <person name="Scheremetjew M."/>
            <person name="Finn R."/>
            <person name="Kale V."/>
            <person name="Holt S."/>
            <person name="Cochrane G."/>
            <person name="Meng A."/>
            <person name="Brown T."/>
            <person name="Cohen L."/>
        </authorList>
    </citation>
    <scope>NUCLEOTIDE SEQUENCE</scope>
    <source>
        <strain evidence="2">RCC1614</strain>
    </source>
</reference>
<feature type="region of interest" description="Disordered" evidence="1">
    <location>
        <begin position="186"/>
        <end position="219"/>
    </location>
</feature>
<organism evidence="2">
    <name type="scientific">Micromonas pusilla</name>
    <name type="common">Picoplanktonic green alga</name>
    <name type="synonym">Chromulina pusilla</name>
    <dbReference type="NCBI Taxonomy" id="38833"/>
    <lineage>
        <taxon>Eukaryota</taxon>
        <taxon>Viridiplantae</taxon>
        <taxon>Chlorophyta</taxon>
        <taxon>Mamiellophyceae</taxon>
        <taxon>Mamiellales</taxon>
        <taxon>Mamiellaceae</taxon>
        <taxon>Micromonas</taxon>
    </lineage>
</organism>
<accession>A0A7R9XUI9</accession>
<evidence type="ECO:0000256" key="1">
    <source>
        <dbReference type="SAM" id="MobiDB-lite"/>
    </source>
</evidence>
<proteinExistence type="predicted"/>
<name>A0A7R9XUI9_MICPS</name>
<dbReference type="AlphaFoldDB" id="A0A7R9XUI9"/>
<sequence>MELRDRDCRPRRGTATMCPGPVTPAQGFSLEQVRMIANLHMWQEVQYNEASRVIAFTQVVSDGEGTRCPSRINVYYTTRCVGTVIQHPRRERRTQMFRKNCTYEEMEAIFINPRVHTGKGYYERENVPAVATRRAEEVDREEANWIADCLRLELQDVEGHIAEMTACRDEFKRRLNAIEQAERKRQEAEAEKKRQAERVEAEKKRQAAEKKRQEEQKGLRRERGLYAHAYTFHNEDVNENFDESVSCIAMGDRATLMVYDHGGYSYTEGMPTGLYNKLHHRGANQPKPTYVAMGSMDRWYVRYDSGVSQWNNVPNSLTDAESYSAGMPGFRPGP</sequence>
<protein>
    <submittedName>
        <fullName evidence="2">Uncharacterized protein</fullName>
    </submittedName>
</protein>
<dbReference type="EMBL" id="HBDY01001495">
    <property type="protein sequence ID" value="CAD8228200.1"/>
    <property type="molecule type" value="Transcribed_RNA"/>
</dbReference>
<evidence type="ECO:0000313" key="2">
    <source>
        <dbReference type="EMBL" id="CAD8228200.1"/>
    </source>
</evidence>
<gene>
    <name evidence="2" type="ORF">MPUS1402_LOCUS1139</name>
</gene>